<evidence type="ECO:0000259" key="2">
    <source>
        <dbReference type="Pfam" id="PF01370"/>
    </source>
</evidence>
<protein>
    <recommendedName>
        <fullName evidence="6">TIGR01777 family protein</fullName>
    </recommendedName>
</protein>
<proteinExistence type="inferred from homology"/>
<name>A0A9X0QDQ4_9BACT</name>
<dbReference type="PANTHER" id="PTHR11092">
    <property type="entry name" value="SUGAR NUCLEOTIDE EPIMERASE RELATED"/>
    <property type="match status" value="1"/>
</dbReference>
<comment type="similarity">
    <text evidence="1">Belongs to the NAD(P)-dependent epimerase/dehydratase family. SDR39U1 subfamily.</text>
</comment>
<accession>A0A9X0QDQ4</accession>
<evidence type="ECO:0000259" key="3">
    <source>
        <dbReference type="Pfam" id="PF08338"/>
    </source>
</evidence>
<dbReference type="Pfam" id="PF08338">
    <property type="entry name" value="DUF1731"/>
    <property type="match status" value="1"/>
</dbReference>
<reference evidence="4 5" key="1">
    <citation type="submission" date="2020-08" db="EMBL/GenBank/DDBJ databases">
        <title>Genomic Encyclopedia of Type Strains, Phase IV (KMG-V): Genome sequencing to study the core and pangenomes of soil and plant-associated prokaryotes.</title>
        <authorList>
            <person name="Whitman W."/>
        </authorList>
    </citation>
    <scope>NUCLEOTIDE SEQUENCE [LARGE SCALE GENOMIC DNA]</scope>
    <source>
        <strain evidence="4 5">X5P2</strain>
    </source>
</reference>
<feature type="domain" description="DUF1731" evidence="3">
    <location>
        <begin position="262"/>
        <end position="308"/>
    </location>
</feature>
<dbReference type="Gene3D" id="3.40.50.720">
    <property type="entry name" value="NAD(P)-binding Rossmann-like Domain"/>
    <property type="match status" value="1"/>
</dbReference>
<evidence type="ECO:0000313" key="5">
    <source>
        <dbReference type="Proteomes" id="UP000535182"/>
    </source>
</evidence>
<dbReference type="InterPro" id="IPR036291">
    <property type="entry name" value="NAD(P)-bd_dom_sf"/>
</dbReference>
<comment type="caution">
    <text evidence="4">The sequence shown here is derived from an EMBL/GenBank/DDBJ whole genome shotgun (WGS) entry which is preliminary data.</text>
</comment>
<dbReference type="Pfam" id="PF01370">
    <property type="entry name" value="Epimerase"/>
    <property type="match status" value="1"/>
</dbReference>
<evidence type="ECO:0000256" key="1">
    <source>
        <dbReference type="ARBA" id="ARBA00009353"/>
    </source>
</evidence>
<evidence type="ECO:0000313" key="4">
    <source>
        <dbReference type="EMBL" id="MBB5328458.1"/>
    </source>
</evidence>
<dbReference type="AlphaFoldDB" id="A0A9X0QDQ4"/>
<dbReference type="EMBL" id="JACHEB010000004">
    <property type="protein sequence ID" value="MBB5328458.1"/>
    <property type="molecule type" value="Genomic_DNA"/>
</dbReference>
<dbReference type="InterPro" id="IPR001509">
    <property type="entry name" value="Epimerase_deHydtase"/>
</dbReference>
<gene>
    <name evidence="4" type="ORF">HDF14_002068</name>
</gene>
<organism evidence="4 5">
    <name type="scientific">Tunturiibacter gelidiferens</name>
    <dbReference type="NCBI Taxonomy" id="3069689"/>
    <lineage>
        <taxon>Bacteria</taxon>
        <taxon>Pseudomonadati</taxon>
        <taxon>Acidobacteriota</taxon>
        <taxon>Terriglobia</taxon>
        <taxon>Terriglobales</taxon>
        <taxon>Acidobacteriaceae</taxon>
        <taxon>Tunturiibacter</taxon>
    </lineage>
</organism>
<dbReference type="InterPro" id="IPR010099">
    <property type="entry name" value="SDR39U1"/>
</dbReference>
<dbReference type="InterPro" id="IPR013549">
    <property type="entry name" value="DUF1731"/>
</dbReference>
<keyword evidence="5" id="KW-1185">Reference proteome</keyword>
<dbReference type="Proteomes" id="UP000535182">
    <property type="component" value="Unassembled WGS sequence"/>
</dbReference>
<sequence>MKIVIPGGTGQVGHLLARHFHSKGHNVIVFSRTPQAAPWRIVPWDGLTLGPWVADLEQSDICINLAGRSVNCRYTPANRRAIFDSRVLSTKILGEAIASLRHPPAIWLNASTATIYRHSLGRPMDEATGEFGGNELGAPDTWNFSIDVAKAWESAFFSTQTPRTRKVALRSAMTFSPDPGGVFDVFLSLVRHGLGGTNHPGTQFVSWIHAVDFIRAIEFIISTPTITGPINLASPNPLPNRDFLRILREAWGTPIGLPTTSWMIEIGTFLMRTESELIIKSRQVIPGRLLSAGFQFTFPDWPSAARDLVASWRSQKFPM</sequence>
<dbReference type="RefSeq" id="WP_183975965.1">
    <property type="nucleotide sequence ID" value="NZ_JACHEB010000004.1"/>
</dbReference>
<evidence type="ECO:0008006" key="6">
    <source>
        <dbReference type="Google" id="ProtNLM"/>
    </source>
</evidence>
<dbReference type="NCBIfam" id="TIGR01777">
    <property type="entry name" value="yfcH"/>
    <property type="match status" value="1"/>
</dbReference>
<dbReference type="PANTHER" id="PTHR11092:SF0">
    <property type="entry name" value="EPIMERASE FAMILY PROTEIN SDR39U1"/>
    <property type="match status" value="1"/>
</dbReference>
<feature type="domain" description="NAD-dependent epimerase/dehydratase" evidence="2">
    <location>
        <begin position="3"/>
        <end position="224"/>
    </location>
</feature>
<dbReference type="SUPFAM" id="SSF51735">
    <property type="entry name" value="NAD(P)-binding Rossmann-fold domains"/>
    <property type="match status" value="1"/>
</dbReference>